<accession>A0A5N7BSY9</accession>
<dbReference type="AlphaFoldDB" id="A0A5N7BSY9"/>
<organism evidence="1">
    <name type="scientific">Petromyces alliaceus</name>
    <name type="common">Aspergillus alliaceus</name>
    <dbReference type="NCBI Taxonomy" id="209559"/>
    <lineage>
        <taxon>Eukaryota</taxon>
        <taxon>Fungi</taxon>
        <taxon>Dikarya</taxon>
        <taxon>Ascomycota</taxon>
        <taxon>Pezizomycotina</taxon>
        <taxon>Eurotiomycetes</taxon>
        <taxon>Eurotiomycetidae</taxon>
        <taxon>Eurotiales</taxon>
        <taxon>Aspergillaceae</taxon>
        <taxon>Aspergillus</taxon>
        <taxon>Aspergillus subgen. Circumdati</taxon>
    </lineage>
</organism>
<name>A0A5N7BSY9_PETAA</name>
<sequence length="301" mass="33085">MTNRSCGACRDRRILYDRAIPVCAHIGSTQPILCPPIPFSSTQLQATEKYLLQYVQYNASFSGTFGHDPTNLATAELQTLLALSSLQCDGLQSQAPELKISAFRALTTTSNGNIGATQAAQHDATGMLLCSFEVNTPQVSCISDQWRRYITGVKSVIKASVMGKILAWRIRNIPSSDTLLRNNPSTTMAIKLLQLGMLVYFNRVSGNLLEPAAKADRRIKGAFTKLSQLGPCERQVPLFISDCEARTDGERRTMASSRSLFLVRKMIQAIWVQDDLANGAIDYMDKLSAIISCCAFLSTFV</sequence>
<gene>
    <name evidence="1" type="ORF">BDV23DRAFT_176642</name>
</gene>
<evidence type="ECO:0000313" key="1">
    <source>
        <dbReference type="EMBL" id="KAE8384940.1"/>
    </source>
</evidence>
<protein>
    <recommendedName>
        <fullName evidence="2">Fungal-specific transcription factor domain-containing protein</fullName>
    </recommendedName>
</protein>
<dbReference type="Proteomes" id="UP000326877">
    <property type="component" value="Unassembled WGS sequence"/>
</dbReference>
<reference evidence="1" key="1">
    <citation type="submission" date="2019-04" db="EMBL/GenBank/DDBJ databases">
        <title>Friends and foes A comparative genomics studyof 23 Aspergillus species from section Flavi.</title>
        <authorList>
            <consortium name="DOE Joint Genome Institute"/>
            <person name="Kjaerbolling I."/>
            <person name="Vesth T."/>
            <person name="Frisvad J.C."/>
            <person name="Nybo J.L."/>
            <person name="Theobald S."/>
            <person name="Kildgaard S."/>
            <person name="Isbrandt T."/>
            <person name="Kuo A."/>
            <person name="Sato A."/>
            <person name="Lyhne E.K."/>
            <person name="Kogle M.E."/>
            <person name="Wiebenga A."/>
            <person name="Kun R.S."/>
            <person name="Lubbers R.J."/>
            <person name="Makela M.R."/>
            <person name="Barry K."/>
            <person name="Chovatia M."/>
            <person name="Clum A."/>
            <person name="Daum C."/>
            <person name="Haridas S."/>
            <person name="He G."/>
            <person name="LaButti K."/>
            <person name="Lipzen A."/>
            <person name="Mondo S."/>
            <person name="Riley R."/>
            <person name="Salamov A."/>
            <person name="Simmons B.A."/>
            <person name="Magnuson J.K."/>
            <person name="Henrissat B."/>
            <person name="Mortensen U.H."/>
            <person name="Larsen T.O."/>
            <person name="Devries R.P."/>
            <person name="Grigoriev I.V."/>
            <person name="Machida M."/>
            <person name="Baker S.E."/>
            <person name="Andersen M.R."/>
        </authorList>
    </citation>
    <scope>NUCLEOTIDE SEQUENCE [LARGE SCALE GENOMIC DNA]</scope>
    <source>
        <strain evidence="1">IBT 14317</strain>
    </source>
</reference>
<evidence type="ECO:0008006" key="2">
    <source>
        <dbReference type="Google" id="ProtNLM"/>
    </source>
</evidence>
<dbReference type="OrthoDB" id="5130013at2759"/>
<proteinExistence type="predicted"/>
<dbReference type="EMBL" id="ML735350">
    <property type="protein sequence ID" value="KAE8384940.1"/>
    <property type="molecule type" value="Genomic_DNA"/>
</dbReference>